<reference evidence="1" key="1">
    <citation type="journal article" date="2023" name="G3 (Bethesda)">
        <title>A reference genome for the long-term kleptoplast-retaining sea slug Elysia crispata morphotype clarki.</title>
        <authorList>
            <person name="Eastman K.E."/>
            <person name="Pendleton A.L."/>
            <person name="Shaikh M.A."/>
            <person name="Suttiyut T."/>
            <person name="Ogas R."/>
            <person name="Tomko P."/>
            <person name="Gavelis G."/>
            <person name="Widhalm J.R."/>
            <person name="Wisecaver J.H."/>
        </authorList>
    </citation>
    <scope>NUCLEOTIDE SEQUENCE</scope>
    <source>
        <strain evidence="1">ECLA1</strain>
    </source>
</reference>
<dbReference type="EMBL" id="JAWDGP010001707">
    <property type="protein sequence ID" value="KAK3788997.1"/>
    <property type="molecule type" value="Genomic_DNA"/>
</dbReference>
<dbReference type="AlphaFoldDB" id="A0AAE1ALN4"/>
<proteinExistence type="predicted"/>
<evidence type="ECO:0000313" key="2">
    <source>
        <dbReference type="Proteomes" id="UP001283361"/>
    </source>
</evidence>
<gene>
    <name evidence="1" type="ORF">RRG08_039605</name>
</gene>
<organism evidence="1 2">
    <name type="scientific">Elysia crispata</name>
    <name type="common">lettuce slug</name>
    <dbReference type="NCBI Taxonomy" id="231223"/>
    <lineage>
        <taxon>Eukaryota</taxon>
        <taxon>Metazoa</taxon>
        <taxon>Spiralia</taxon>
        <taxon>Lophotrochozoa</taxon>
        <taxon>Mollusca</taxon>
        <taxon>Gastropoda</taxon>
        <taxon>Heterobranchia</taxon>
        <taxon>Euthyneura</taxon>
        <taxon>Panpulmonata</taxon>
        <taxon>Sacoglossa</taxon>
        <taxon>Placobranchoidea</taxon>
        <taxon>Plakobranchidae</taxon>
        <taxon>Elysia</taxon>
    </lineage>
</organism>
<dbReference type="Proteomes" id="UP001283361">
    <property type="component" value="Unassembled WGS sequence"/>
</dbReference>
<name>A0AAE1ALN4_9GAST</name>
<accession>A0AAE1ALN4</accession>
<sequence>MCGLSIPDEISINRPTPASDCSYYALLCYITAQSLLEEAGTAQLVWSGQAWRPLGLNYYNLYPPNTITSVPVTAALWLPQTGSGEPATAHSHSMIHFLTSSGLRD</sequence>
<protein>
    <submittedName>
        <fullName evidence="1">Uncharacterized protein</fullName>
    </submittedName>
</protein>
<evidence type="ECO:0000313" key="1">
    <source>
        <dbReference type="EMBL" id="KAK3788997.1"/>
    </source>
</evidence>
<keyword evidence="2" id="KW-1185">Reference proteome</keyword>
<comment type="caution">
    <text evidence="1">The sequence shown here is derived from an EMBL/GenBank/DDBJ whole genome shotgun (WGS) entry which is preliminary data.</text>
</comment>